<keyword evidence="1" id="KW-1133">Transmembrane helix</keyword>
<feature type="transmembrane region" description="Helical" evidence="1">
    <location>
        <begin position="69"/>
        <end position="92"/>
    </location>
</feature>
<dbReference type="Proteomes" id="UP001272183">
    <property type="component" value="Unassembled WGS sequence"/>
</dbReference>
<protein>
    <submittedName>
        <fullName evidence="3">Uncharacterized protein</fullName>
    </submittedName>
</protein>
<evidence type="ECO:0000313" key="3">
    <source>
        <dbReference type="EMBL" id="RGW63162.1"/>
    </source>
</evidence>
<feature type="transmembrane region" description="Helical" evidence="1">
    <location>
        <begin position="34"/>
        <end position="57"/>
    </location>
</feature>
<organism evidence="3 4">
    <name type="scientific">Bifidobacterium longum</name>
    <dbReference type="NCBI Taxonomy" id="216816"/>
    <lineage>
        <taxon>Bacteria</taxon>
        <taxon>Bacillati</taxon>
        <taxon>Actinomycetota</taxon>
        <taxon>Actinomycetes</taxon>
        <taxon>Bifidobacteriales</taxon>
        <taxon>Bifidobacteriaceae</taxon>
        <taxon>Bifidobacterium</taxon>
    </lineage>
</organism>
<dbReference type="AlphaFoldDB" id="A0A151C4E1"/>
<gene>
    <name evidence="3" type="ORF">DWV59_10485</name>
    <name evidence="2" type="ORF">SCX10_06355</name>
</gene>
<proteinExistence type="predicted"/>
<comment type="caution">
    <text evidence="3">The sequence shown here is derived from an EMBL/GenBank/DDBJ whole genome shotgun (WGS) entry which is preliminary data.</text>
</comment>
<keyword evidence="1" id="KW-0812">Transmembrane</keyword>
<name>A0A151C4E1_BIFLN</name>
<dbReference type="EMBL" id="QSAR01000016">
    <property type="protein sequence ID" value="RGW63162.1"/>
    <property type="molecule type" value="Genomic_DNA"/>
</dbReference>
<dbReference type="Proteomes" id="UP000265775">
    <property type="component" value="Unassembled WGS sequence"/>
</dbReference>
<keyword evidence="1" id="KW-0472">Membrane</keyword>
<evidence type="ECO:0000313" key="2">
    <source>
        <dbReference type="EMBL" id="MDW7546445.1"/>
    </source>
</evidence>
<accession>A0A151C4E1</accession>
<evidence type="ECO:0000256" key="1">
    <source>
        <dbReference type="SAM" id="Phobius"/>
    </source>
</evidence>
<reference evidence="3 4" key="1">
    <citation type="submission" date="2018-08" db="EMBL/GenBank/DDBJ databases">
        <title>A genome reference for cultivated species of the human gut microbiota.</title>
        <authorList>
            <person name="Zou Y."/>
            <person name="Xue W."/>
            <person name="Luo G."/>
        </authorList>
    </citation>
    <scope>NUCLEOTIDE SEQUENCE [LARGE SCALE GENOMIC DNA]</scope>
    <source>
        <strain evidence="3 4">AF11-12</strain>
    </source>
</reference>
<sequence length="120" mass="12418">MEAMRSVEVAAAPQIVRPIMDGVAKLCGFVTGNAALATLLVLLGAVVIITCVVLLVLRKWWPSTQIGQALQGGGTVGWCCAGITLGLCGILPSQILPFAAGLVAMLFQIVLNVISQVFGL</sequence>
<reference evidence="2" key="2">
    <citation type="submission" date="2023-10" db="EMBL/GenBank/DDBJ databases">
        <title>Supernatant from a Refined Defined Microbial Community Protects Mice from Clostridioides difficile Infection.</title>
        <authorList>
            <person name="Douchant K."/>
            <person name="He S.-M."/>
            <person name="Noordhof C."/>
            <person name="Greenlaw J."/>
            <person name="Schroeter K."/>
            <person name="Vancuren S.J."/>
            <person name="Sjaarda C."/>
            <person name="Allen-Vercoe E."/>
            <person name="Gloor G.B."/>
            <person name="Vanner S.J."/>
            <person name="Petrof E.O."/>
            <person name="Sheth P.M."/>
            <person name="Guzman M."/>
        </authorList>
    </citation>
    <scope>NUCLEOTIDE SEQUENCE</scope>
    <source>
        <strain evidence="2">16-6-I_4_FM</strain>
    </source>
</reference>
<dbReference type="EMBL" id="JAWUDL010000009">
    <property type="protein sequence ID" value="MDW7546445.1"/>
    <property type="molecule type" value="Genomic_DNA"/>
</dbReference>
<feature type="transmembrane region" description="Helical" evidence="1">
    <location>
        <begin position="98"/>
        <end position="118"/>
    </location>
</feature>
<dbReference type="RefSeq" id="WP_013582720.1">
    <property type="nucleotide sequence ID" value="NZ_CAXSUE010000004.1"/>
</dbReference>
<evidence type="ECO:0000313" key="4">
    <source>
        <dbReference type="Proteomes" id="UP000265775"/>
    </source>
</evidence>
<dbReference type="GeneID" id="69578247"/>